<name>A0A6P4ELD7_DRORH</name>
<dbReference type="Pfam" id="PF10037">
    <property type="entry name" value="MRP-S27"/>
    <property type="match status" value="1"/>
</dbReference>
<evidence type="ECO:0000313" key="3">
    <source>
        <dbReference type="EnsemblMetazoa" id="XP_016974041.1"/>
    </source>
</evidence>
<evidence type="ECO:0000313" key="5">
    <source>
        <dbReference type="RefSeq" id="XP_016974041.1"/>
    </source>
</evidence>
<dbReference type="EnsemblMetazoa" id="XM_017118552.1">
    <property type="protein sequence ID" value="XP_016974041.1"/>
    <property type="gene ID" value="LOC108040889"/>
</dbReference>
<dbReference type="AlphaFoldDB" id="A0A6P4ELD7"/>
<sequence>MLRSRISCAFTPRRLVSYFSAEFNKLANEGPAKFAANTSHAVTNIDLDLFVNPDNRPMDLVDRLLKLRKQKEASLVPLLPSVLVKQLLDSTNPQEAISILRNPTQYGLFLDHFSGCFLLDFLLHNGHAVESAQLATILVDRSLCNNELVESLALQAFWSFAKDFKPFESSKIEPPAKNAEVEKVRVKFIRNYTEDASENTEEKKLGRAMIRLGSGEGSLKELKQNIGLLGYVLSGQVAEASSFLAKNKAVLYKETLTTAQTIAESLKLEGEEELLSSLQEASEKSTKSNAIQELLGKSIEGSAQKFEPKLLADYAESYQEWAKKFESAIQYQLEAQSLEERKASIQKTLSELEDKRQNLWFFENRDDIDIQIYKKKVYYPKRWFGKKKKPKAADTFYVPPNITHN</sequence>
<keyword evidence="2" id="KW-0175">Coiled coil</keyword>
<reference evidence="3" key="3">
    <citation type="submission" date="2025-05" db="UniProtKB">
        <authorList>
            <consortium name="EnsemblMetazoa"/>
        </authorList>
    </citation>
    <scope>IDENTIFICATION</scope>
</reference>
<dbReference type="OMA" id="KFLRNPY"/>
<dbReference type="InterPro" id="IPR019266">
    <property type="entry name" value="Ribosomal_mS27"/>
</dbReference>
<keyword evidence="4" id="KW-1185">Reference proteome</keyword>
<dbReference type="Proteomes" id="UP001652680">
    <property type="component" value="Unassembled WGS sequence"/>
</dbReference>
<evidence type="ECO:0000313" key="4">
    <source>
        <dbReference type="Proteomes" id="UP001652680"/>
    </source>
</evidence>
<dbReference type="RefSeq" id="XP_016974041.1">
    <property type="nucleotide sequence ID" value="XM_017118552.1"/>
</dbReference>
<evidence type="ECO:0000256" key="1">
    <source>
        <dbReference type="ARBA" id="ARBA00004173"/>
    </source>
</evidence>
<dbReference type="InterPro" id="IPR034913">
    <property type="entry name" value="mS27/PTCD2"/>
</dbReference>
<dbReference type="PANTHER" id="PTHR21393">
    <property type="entry name" value="MITOCHONDRIAL 28S RIBOSOMAL PROTEIN S27"/>
    <property type="match status" value="1"/>
</dbReference>
<accession>A0A6P4ELD7</accession>
<gene>
    <name evidence="5" type="primary">LOC108040889</name>
    <name evidence="3" type="synonym">108040889</name>
</gene>
<reference evidence="4" key="1">
    <citation type="journal article" date="2021" name="Elife">
        <title>Highly contiguous assemblies of 101 drosophilid genomes.</title>
        <authorList>
            <person name="Kim B.Y."/>
            <person name="Wang J.R."/>
            <person name="Miller D.E."/>
            <person name="Barmina O."/>
            <person name="Delaney E."/>
            <person name="Thompson A."/>
            <person name="Comeault A.A."/>
            <person name="Peede D."/>
            <person name="D'Agostino E.R."/>
            <person name="Pelaez J."/>
            <person name="Aguilar J.M."/>
            <person name="Haji D."/>
            <person name="Matsunaga T."/>
            <person name="Armstrong E.E."/>
            <person name="Zych M."/>
            <person name="Ogawa Y."/>
            <person name="Stamenkovic-Radak M."/>
            <person name="Jelic M."/>
            <person name="Veselinovic M.S."/>
            <person name="Tanaskovic M."/>
            <person name="Eric P."/>
            <person name="Gao J.J."/>
            <person name="Katoh T.K."/>
            <person name="Toda M.J."/>
            <person name="Watabe H."/>
            <person name="Watada M."/>
            <person name="Davis J.S."/>
            <person name="Moyle L.C."/>
            <person name="Manoli G."/>
            <person name="Bertolini E."/>
            <person name="Kostal V."/>
            <person name="Hawley R.S."/>
            <person name="Takahashi A."/>
            <person name="Jones C.D."/>
            <person name="Price D.K."/>
            <person name="Whiteman N."/>
            <person name="Kopp A."/>
            <person name="Matute D.R."/>
            <person name="Petrov D.A."/>
        </authorList>
    </citation>
    <scope>NUCLEOTIDE SEQUENCE [LARGE SCALE GENOMIC DNA]</scope>
</reference>
<organism evidence="5">
    <name type="scientific">Drosophila rhopaloa</name>
    <name type="common">Fruit fly</name>
    <dbReference type="NCBI Taxonomy" id="1041015"/>
    <lineage>
        <taxon>Eukaryota</taxon>
        <taxon>Metazoa</taxon>
        <taxon>Ecdysozoa</taxon>
        <taxon>Arthropoda</taxon>
        <taxon>Hexapoda</taxon>
        <taxon>Insecta</taxon>
        <taxon>Pterygota</taxon>
        <taxon>Neoptera</taxon>
        <taxon>Endopterygota</taxon>
        <taxon>Diptera</taxon>
        <taxon>Brachycera</taxon>
        <taxon>Muscomorpha</taxon>
        <taxon>Ephydroidea</taxon>
        <taxon>Drosophilidae</taxon>
        <taxon>Drosophila</taxon>
        <taxon>Sophophora</taxon>
    </lineage>
</organism>
<proteinExistence type="predicted"/>
<dbReference type="PANTHER" id="PTHR21393:SF0">
    <property type="entry name" value="SMALL RIBOSOMAL SUBUNIT PROTEIN MS27"/>
    <property type="match status" value="1"/>
</dbReference>
<comment type="subcellular location">
    <subcellularLocation>
        <location evidence="1">Mitochondrion</location>
    </subcellularLocation>
</comment>
<dbReference type="GO" id="GO:0005739">
    <property type="term" value="C:mitochondrion"/>
    <property type="evidence" value="ECO:0007669"/>
    <property type="project" value="UniProtKB-SubCell"/>
</dbReference>
<protein>
    <submittedName>
        <fullName evidence="5">Uncharacterized protein LOC108040889</fullName>
    </submittedName>
</protein>
<evidence type="ECO:0000256" key="2">
    <source>
        <dbReference type="SAM" id="Coils"/>
    </source>
</evidence>
<dbReference type="GeneID" id="108040889"/>
<feature type="coiled-coil region" evidence="2">
    <location>
        <begin position="328"/>
        <end position="358"/>
    </location>
</feature>
<dbReference type="OrthoDB" id="19830at2759"/>
<reference evidence="5" key="2">
    <citation type="submission" date="2025-04" db="UniProtKB">
        <authorList>
            <consortium name="RefSeq"/>
        </authorList>
    </citation>
    <scope>IDENTIFICATION</scope>
</reference>